<gene>
    <name evidence="2" type="ORF">BE221DRAFT_79488</name>
</gene>
<protein>
    <submittedName>
        <fullName evidence="2">Uncharacterized protein</fullName>
    </submittedName>
</protein>
<accession>A0A1Y5I3U0</accession>
<feature type="non-terminal residue" evidence="2">
    <location>
        <position position="1"/>
    </location>
</feature>
<proteinExistence type="predicted"/>
<sequence length="81" mass="9194">LGITVSTRSRTVDSEDRPSTERRVSENRNIVRSANDKTRTDDGASEANRSRSQIWAPRATSRVWDVERAFSDARVRLTTTD</sequence>
<evidence type="ECO:0000256" key="1">
    <source>
        <dbReference type="SAM" id="MobiDB-lite"/>
    </source>
</evidence>
<dbReference type="AlphaFoldDB" id="A0A1Y5I3U0"/>
<organism evidence="2">
    <name type="scientific">Ostreococcus tauri</name>
    <name type="common">Marine green alga</name>
    <dbReference type="NCBI Taxonomy" id="70448"/>
    <lineage>
        <taxon>Eukaryota</taxon>
        <taxon>Viridiplantae</taxon>
        <taxon>Chlorophyta</taxon>
        <taxon>Mamiellophyceae</taxon>
        <taxon>Mamiellales</taxon>
        <taxon>Bathycoccaceae</taxon>
        <taxon>Ostreococcus</taxon>
    </lineage>
</organism>
<feature type="compositionally biased region" description="Basic and acidic residues" evidence="1">
    <location>
        <begin position="10"/>
        <end position="26"/>
    </location>
</feature>
<name>A0A1Y5I3U0_OSTTA</name>
<dbReference type="EMBL" id="KZ155826">
    <property type="protein sequence ID" value="OUS44176.1"/>
    <property type="molecule type" value="Genomic_DNA"/>
</dbReference>
<feature type="region of interest" description="Disordered" evidence="1">
    <location>
        <begin position="1"/>
        <end position="53"/>
    </location>
</feature>
<evidence type="ECO:0000313" key="2">
    <source>
        <dbReference type="EMBL" id="OUS44176.1"/>
    </source>
</evidence>
<reference evidence="2" key="1">
    <citation type="submission" date="2017-04" db="EMBL/GenBank/DDBJ databases">
        <title>Population genomics of picophytoplankton unveils novel chromosome hypervariability.</title>
        <authorList>
            <consortium name="DOE Joint Genome Institute"/>
            <person name="Blanc-Mathieu R."/>
            <person name="Krasovec M."/>
            <person name="Hebrard M."/>
            <person name="Yau S."/>
            <person name="Desgranges E."/>
            <person name="Martin J."/>
            <person name="Schackwitz W."/>
            <person name="Kuo A."/>
            <person name="Salin G."/>
            <person name="Donnadieu C."/>
            <person name="Desdevises Y."/>
            <person name="Sanchez-Ferandin S."/>
            <person name="Moreau H."/>
            <person name="Rivals E."/>
            <person name="Grigoriev I.V."/>
            <person name="Grimsley N."/>
            <person name="Eyre-Walker A."/>
            <person name="Piganeau G."/>
        </authorList>
    </citation>
    <scope>NUCLEOTIDE SEQUENCE [LARGE SCALE GENOMIC DNA]</scope>
    <source>
        <strain evidence="2">RCC 1115</strain>
    </source>
</reference>
<dbReference type="Proteomes" id="UP000195557">
    <property type="component" value="Unassembled WGS sequence"/>
</dbReference>